<dbReference type="Pfam" id="PF24702">
    <property type="entry name" value="DUF7665"/>
    <property type="match status" value="1"/>
</dbReference>
<dbReference type="EMBL" id="FMDN01000014">
    <property type="protein sequence ID" value="SCG60046.1"/>
    <property type="molecule type" value="Genomic_DNA"/>
</dbReference>
<organism evidence="1 2">
    <name type="scientific">Micromonospora halophytica</name>
    <dbReference type="NCBI Taxonomy" id="47864"/>
    <lineage>
        <taxon>Bacteria</taxon>
        <taxon>Bacillati</taxon>
        <taxon>Actinomycetota</taxon>
        <taxon>Actinomycetes</taxon>
        <taxon>Micromonosporales</taxon>
        <taxon>Micromonosporaceae</taxon>
        <taxon>Micromonospora</taxon>
    </lineage>
</organism>
<name>A0A1C5IQJ5_9ACTN</name>
<gene>
    <name evidence="1" type="ORF">GA0070560_11494</name>
</gene>
<accession>A0A1C5IQJ5</accession>
<dbReference type="InterPro" id="IPR056082">
    <property type="entry name" value="BilB-like"/>
</dbReference>
<proteinExistence type="predicted"/>
<protein>
    <submittedName>
        <fullName evidence="1">Uncharacterized protein</fullName>
    </submittedName>
</protein>
<dbReference type="Proteomes" id="UP000199408">
    <property type="component" value="Unassembled WGS sequence"/>
</dbReference>
<dbReference type="OrthoDB" id="3362599at2"/>
<evidence type="ECO:0000313" key="2">
    <source>
        <dbReference type="Proteomes" id="UP000199408"/>
    </source>
</evidence>
<dbReference type="RefSeq" id="WP_091299099.1">
    <property type="nucleotide sequence ID" value="NZ_FMDN01000014.1"/>
</dbReference>
<dbReference type="STRING" id="47864.GA0070560_11494"/>
<evidence type="ECO:0000313" key="1">
    <source>
        <dbReference type="EMBL" id="SCG60046.1"/>
    </source>
</evidence>
<reference evidence="2" key="1">
    <citation type="submission" date="2016-06" db="EMBL/GenBank/DDBJ databases">
        <authorList>
            <person name="Varghese N."/>
        </authorList>
    </citation>
    <scope>NUCLEOTIDE SEQUENCE [LARGE SCALE GENOMIC DNA]</scope>
    <source>
        <strain evidence="2">DSM 43171</strain>
    </source>
</reference>
<dbReference type="AlphaFoldDB" id="A0A1C5IQJ5"/>
<keyword evidence="2" id="KW-1185">Reference proteome</keyword>
<sequence>MTAALEPGVDPDQRRLRRHLQAADVEAGVDAGSWRVIDLTWPFLTVAIAVGDDAELGMRLDVQDYPLQAPAGQPWNINTDTPLPVAEWPVSGRNPEIFRPDWSPDNNNGPYLACDRAGITSHSNWASERPERCWNVNRTIGFYLRELHRELSCATMPQNGVAR</sequence>